<name>A0ABV7KT45_PLAOK</name>
<organism evidence="1 2">
    <name type="scientific">Planomicrobium okeanokoites</name>
    <name type="common">Planococcus okeanokoites</name>
    <name type="synonym">Flavobacterium okeanokoites</name>
    <dbReference type="NCBI Taxonomy" id="244"/>
    <lineage>
        <taxon>Bacteria</taxon>
        <taxon>Bacillati</taxon>
        <taxon>Bacillota</taxon>
        <taxon>Bacilli</taxon>
        <taxon>Bacillales</taxon>
        <taxon>Caryophanaceae</taxon>
        <taxon>Planomicrobium</taxon>
    </lineage>
</organism>
<dbReference type="RefSeq" id="WP_117312008.1">
    <property type="nucleotide sequence ID" value="NZ_JBHRUJ010000019.1"/>
</dbReference>
<dbReference type="Proteomes" id="UP001595625">
    <property type="component" value="Unassembled WGS sequence"/>
</dbReference>
<comment type="caution">
    <text evidence="1">The sequence shown here is derived from an EMBL/GenBank/DDBJ whole genome shotgun (WGS) entry which is preliminary data.</text>
</comment>
<evidence type="ECO:0000313" key="2">
    <source>
        <dbReference type="Proteomes" id="UP001595625"/>
    </source>
</evidence>
<evidence type="ECO:0000313" key="1">
    <source>
        <dbReference type="EMBL" id="MFC3212604.1"/>
    </source>
</evidence>
<dbReference type="EMBL" id="JBHRUJ010000019">
    <property type="protein sequence ID" value="MFC3212604.1"/>
    <property type="molecule type" value="Genomic_DNA"/>
</dbReference>
<protein>
    <submittedName>
        <fullName evidence="1">Uncharacterized protein</fullName>
    </submittedName>
</protein>
<gene>
    <name evidence="1" type="ORF">ACFOEJ_16070</name>
</gene>
<accession>A0ABV7KT45</accession>
<reference evidence="2" key="1">
    <citation type="journal article" date="2019" name="Int. J. Syst. Evol. Microbiol.">
        <title>The Global Catalogue of Microorganisms (GCM) 10K type strain sequencing project: providing services to taxonomists for standard genome sequencing and annotation.</title>
        <authorList>
            <consortium name="The Broad Institute Genomics Platform"/>
            <consortium name="The Broad Institute Genome Sequencing Center for Infectious Disease"/>
            <person name="Wu L."/>
            <person name="Ma J."/>
        </authorList>
    </citation>
    <scope>NUCLEOTIDE SEQUENCE [LARGE SCALE GENOMIC DNA]</scope>
    <source>
        <strain evidence="2">CCM 320</strain>
    </source>
</reference>
<keyword evidence="2" id="KW-1185">Reference proteome</keyword>
<proteinExistence type="predicted"/>
<sequence length="298" mass="33901">MKQSKMSAMNPRLFFSILFVIIIGWIAAATYAFSQELEQPVYLDHYFENYAHENLQMQFYYITNKDDNETVNMITLGDLPAFIEDFQEGTSYVQQFGLHELRTLSVKMDPYELSQLKEKAVINEITVYLTNGDSYTADIGEIVIHPAEESTKPYLSQVSSGDGDLTVSYLEAEEEITINGFEPHLPPYGMPDLTVHLPSAEDSFNEVNYVKKVEKRLKEGNGVEIQDLEFPLNLKKNEGFALSIQNRGNIKYVLNSWAMIDGEDKNGTAIRFPASLYHIPILTREDSRTIIERKGAGK</sequence>